<gene>
    <name evidence="1" type="ORF">T265_03143</name>
</gene>
<proteinExistence type="predicted"/>
<name>A0A074ZSK7_OPIVI</name>
<evidence type="ECO:0000313" key="1">
    <source>
        <dbReference type="EMBL" id="KER30408.1"/>
    </source>
</evidence>
<reference evidence="1 2" key="1">
    <citation type="submission" date="2013-11" db="EMBL/GenBank/DDBJ databases">
        <title>Opisthorchis viverrini - life in the bile duct.</title>
        <authorList>
            <person name="Young N.D."/>
            <person name="Nagarajan N."/>
            <person name="Lin S.J."/>
            <person name="Korhonen P.K."/>
            <person name="Jex A.R."/>
            <person name="Hall R.S."/>
            <person name="Safavi-Hemami H."/>
            <person name="Kaewkong W."/>
            <person name="Bertrand D."/>
            <person name="Gao S."/>
            <person name="Seet Q."/>
            <person name="Wongkham S."/>
            <person name="Teh B.T."/>
            <person name="Wongkham C."/>
            <person name="Intapan P.M."/>
            <person name="Maleewong W."/>
            <person name="Yang X."/>
            <person name="Hu M."/>
            <person name="Wang Z."/>
            <person name="Hofmann A."/>
            <person name="Sternberg P.W."/>
            <person name="Tan P."/>
            <person name="Wang J."/>
            <person name="Gasser R.B."/>
        </authorList>
    </citation>
    <scope>NUCLEOTIDE SEQUENCE [LARGE SCALE GENOMIC DNA]</scope>
</reference>
<dbReference type="AlphaFoldDB" id="A0A074ZSK7"/>
<organism evidence="1 2">
    <name type="scientific">Opisthorchis viverrini</name>
    <name type="common">Southeast Asian liver fluke</name>
    <dbReference type="NCBI Taxonomy" id="6198"/>
    <lineage>
        <taxon>Eukaryota</taxon>
        <taxon>Metazoa</taxon>
        <taxon>Spiralia</taxon>
        <taxon>Lophotrochozoa</taxon>
        <taxon>Platyhelminthes</taxon>
        <taxon>Trematoda</taxon>
        <taxon>Digenea</taxon>
        <taxon>Opisthorchiida</taxon>
        <taxon>Opisthorchiata</taxon>
        <taxon>Opisthorchiidae</taxon>
        <taxon>Opisthorchis</taxon>
    </lineage>
</organism>
<sequence>MSTLNSFCRIILLPENKQVDQAEENQWLRKPYVSINWKPERSKSIDFRQSKDRSGQLPGAEFECGSHQCKIGTENSAGLDSRFGQPDSIPALVLPSGGMAVRHQKGATAEQFYIQVL</sequence>
<dbReference type="GeneID" id="20317330"/>
<evidence type="ECO:0000313" key="2">
    <source>
        <dbReference type="Proteomes" id="UP000054324"/>
    </source>
</evidence>
<accession>A0A074ZSK7</accession>
<dbReference type="CTD" id="20317330"/>
<dbReference type="KEGG" id="ovi:T265_03143"/>
<dbReference type="RefSeq" id="XP_009165820.1">
    <property type="nucleotide sequence ID" value="XM_009167556.1"/>
</dbReference>
<dbReference type="Proteomes" id="UP000054324">
    <property type="component" value="Unassembled WGS sequence"/>
</dbReference>
<keyword evidence="2" id="KW-1185">Reference proteome</keyword>
<protein>
    <submittedName>
        <fullName evidence="1">Uncharacterized protein</fullName>
    </submittedName>
</protein>
<dbReference type="OrthoDB" id="6266369at2759"/>
<dbReference type="EMBL" id="KL596661">
    <property type="protein sequence ID" value="KER30408.1"/>
    <property type="molecule type" value="Genomic_DNA"/>
</dbReference>